<accession>A0A0V8HMH9</accession>
<sequence>MKRILALVTITVLLTSLVYTSVSAEKLSQHDSEQVTDYFILSAFQNQIGKAVSDYYKNDSVTVTYLHPSQKDLVQVFQSEKGTDLGYPYVVKVTVNSSDGTKRLGTDTITFGTSTPLENKDVNVAAITTKVIDFKHNAPK</sequence>
<evidence type="ECO:0008006" key="3">
    <source>
        <dbReference type="Google" id="ProtNLM"/>
    </source>
</evidence>
<keyword evidence="2" id="KW-1185">Reference proteome</keyword>
<dbReference type="Proteomes" id="UP000181997">
    <property type="component" value="Unassembled WGS sequence"/>
</dbReference>
<organism evidence="1 2">
    <name type="scientific">[Bacillus] enclensis</name>
    <dbReference type="NCBI Taxonomy" id="1402860"/>
    <lineage>
        <taxon>Bacteria</taxon>
        <taxon>Bacillati</taxon>
        <taxon>Bacillota</taxon>
        <taxon>Bacilli</taxon>
        <taxon>Bacillales</taxon>
        <taxon>Bacillaceae</taxon>
        <taxon>Rossellomorea</taxon>
    </lineage>
</organism>
<dbReference type="OrthoDB" id="2884955at2"/>
<dbReference type="Pfam" id="PF13027">
    <property type="entry name" value="DUF3888"/>
    <property type="match status" value="1"/>
</dbReference>
<evidence type="ECO:0000313" key="1">
    <source>
        <dbReference type="EMBL" id="SCB87849.1"/>
    </source>
</evidence>
<name>A0A0V8HMH9_9BACI</name>
<protein>
    <recommendedName>
        <fullName evidence="3">DUF3888 domain-containing protein</fullName>
    </recommendedName>
</protein>
<reference evidence="2" key="1">
    <citation type="submission" date="2016-08" db="EMBL/GenBank/DDBJ databases">
        <authorList>
            <person name="Varghese N."/>
            <person name="Submissions Spin"/>
        </authorList>
    </citation>
    <scope>NUCLEOTIDE SEQUENCE [LARGE SCALE GENOMIC DNA]</scope>
    <source>
        <strain evidence="2">SGD-1123</strain>
    </source>
</reference>
<dbReference type="EMBL" id="FMAU01000001">
    <property type="protein sequence ID" value="SCB87849.1"/>
    <property type="molecule type" value="Genomic_DNA"/>
</dbReference>
<proteinExistence type="predicted"/>
<dbReference type="InterPro" id="IPR024984">
    <property type="entry name" value="DUF3888"/>
</dbReference>
<gene>
    <name evidence="1" type="ORF">GA0061094_1113</name>
</gene>
<evidence type="ECO:0000313" key="2">
    <source>
        <dbReference type="Proteomes" id="UP000181997"/>
    </source>
</evidence>
<dbReference type="AlphaFoldDB" id="A0A0V8HMH9"/>
<dbReference type="RefSeq" id="WP_058297774.1">
    <property type="nucleotide sequence ID" value="NZ_FMAU01000001.1"/>
</dbReference>